<dbReference type="PANTHER" id="PTHR24412:SF441">
    <property type="entry name" value="KELCH-LIKE PROTEIN 28"/>
    <property type="match status" value="1"/>
</dbReference>
<dbReference type="Pfam" id="PF01344">
    <property type="entry name" value="Kelch_1"/>
    <property type="match status" value="2"/>
</dbReference>
<sequence>MSKRRDGVGVGVVNGCLYALGGNDSSASNPNFSRFDCVERYDPKTDTWTMVAPMSVPRSEVGVCVLGDRLMAVGGYDGQQCLTLVEAYDPHLNEWEPVAPLKTGRAGLCVAVVKNLTQ</sequence>
<proteinExistence type="predicted"/>
<accession>A0A6J1PU96</accession>
<dbReference type="PRINTS" id="PR00501">
    <property type="entry name" value="KELCHREPEAT"/>
</dbReference>
<name>A0A6J1PU96_9HYME</name>
<keyword evidence="1" id="KW-0880">Kelch repeat</keyword>
<dbReference type="PANTHER" id="PTHR24412">
    <property type="entry name" value="KELCH PROTEIN"/>
    <property type="match status" value="1"/>
</dbReference>
<dbReference type="SMART" id="SM00612">
    <property type="entry name" value="Kelch"/>
    <property type="match status" value="2"/>
</dbReference>
<dbReference type="Proteomes" id="UP000504618">
    <property type="component" value="Unplaced"/>
</dbReference>
<evidence type="ECO:0000256" key="1">
    <source>
        <dbReference type="ARBA" id="ARBA00022441"/>
    </source>
</evidence>
<keyword evidence="3" id="KW-1185">Reference proteome</keyword>
<dbReference type="OrthoDB" id="45365at2759"/>
<keyword evidence="2" id="KW-0677">Repeat</keyword>
<dbReference type="Gene3D" id="2.120.10.80">
    <property type="entry name" value="Kelch-type beta propeller"/>
    <property type="match status" value="1"/>
</dbReference>
<gene>
    <name evidence="4" type="primary">LOC112455633</name>
</gene>
<evidence type="ECO:0000313" key="3">
    <source>
        <dbReference type="Proteomes" id="UP000504618"/>
    </source>
</evidence>
<evidence type="ECO:0000256" key="2">
    <source>
        <dbReference type="ARBA" id="ARBA00022737"/>
    </source>
</evidence>
<dbReference type="AlphaFoldDB" id="A0A6J1PU96"/>
<dbReference type="InterPro" id="IPR015915">
    <property type="entry name" value="Kelch-typ_b-propeller"/>
</dbReference>
<dbReference type="GeneID" id="112455633"/>
<dbReference type="SUPFAM" id="SSF117281">
    <property type="entry name" value="Kelch motif"/>
    <property type="match status" value="1"/>
</dbReference>
<dbReference type="RefSeq" id="XP_024873439.1">
    <property type="nucleotide sequence ID" value="XM_025017671.1"/>
</dbReference>
<dbReference type="InterPro" id="IPR006652">
    <property type="entry name" value="Kelch_1"/>
</dbReference>
<evidence type="ECO:0000313" key="4">
    <source>
        <dbReference type="RefSeq" id="XP_024873439.1"/>
    </source>
</evidence>
<protein>
    <submittedName>
        <fullName evidence="4">Kelch-like protein 5</fullName>
    </submittedName>
</protein>
<reference evidence="4" key="1">
    <citation type="submission" date="2025-08" db="UniProtKB">
        <authorList>
            <consortium name="RefSeq"/>
        </authorList>
    </citation>
    <scope>IDENTIFICATION</scope>
    <source>
        <tissue evidence="4">Whole body</tissue>
    </source>
</reference>
<organism evidence="3 4">
    <name type="scientific">Temnothorax curvispinosus</name>
    <dbReference type="NCBI Taxonomy" id="300111"/>
    <lineage>
        <taxon>Eukaryota</taxon>
        <taxon>Metazoa</taxon>
        <taxon>Ecdysozoa</taxon>
        <taxon>Arthropoda</taxon>
        <taxon>Hexapoda</taxon>
        <taxon>Insecta</taxon>
        <taxon>Pterygota</taxon>
        <taxon>Neoptera</taxon>
        <taxon>Endopterygota</taxon>
        <taxon>Hymenoptera</taxon>
        <taxon>Apocrita</taxon>
        <taxon>Aculeata</taxon>
        <taxon>Formicoidea</taxon>
        <taxon>Formicidae</taxon>
        <taxon>Myrmicinae</taxon>
        <taxon>Temnothorax</taxon>
    </lineage>
</organism>